<reference evidence="5" key="1">
    <citation type="submission" date="2021-12" db="EMBL/GenBank/DDBJ databases">
        <title>Prjna785345.</title>
        <authorList>
            <person name="Rujirawat T."/>
            <person name="Krajaejun T."/>
        </authorList>
    </citation>
    <scope>NUCLEOTIDE SEQUENCE</scope>
    <source>
        <strain evidence="5">Pi057C3</strain>
    </source>
</reference>
<dbReference type="Gene3D" id="3.40.395.10">
    <property type="entry name" value="Adenoviral Proteinase, Chain A"/>
    <property type="match status" value="1"/>
</dbReference>
<dbReference type="GO" id="GO:0008234">
    <property type="term" value="F:cysteine-type peptidase activity"/>
    <property type="evidence" value="ECO:0007669"/>
    <property type="project" value="InterPro"/>
</dbReference>
<protein>
    <recommendedName>
        <fullName evidence="4">Ubiquitin-like protease family profile domain-containing protein</fullName>
    </recommendedName>
</protein>
<comment type="caution">
    <text evidence="5">The sequence shown here is derived from an EMBL/GenBank/DDBJ whole genome shotgun (WGS) entry which is preliminary data.</text>
</comment>
<keyword evidence="2" id="KW-0645">Protease</keyword>
<dbReference type="InterPro" id="IPR003653">
    <property type="entry name" value="Peptidase_C48_C"/>
</dbReference>
<organism evidence="5 6">
    <name type="scientific">Pythium insidiosum</name>
    <name type="common">Pythiosis disease agent</name>
    <dbReference type="NCBI Taxonomy" id="114742"/>
    <lineage>
        <taxon>Eukaryota</taxon>
        <taxon>Sar</taxon>
        <taxon>Stramenopiles</taxon>
        <taxon>Oomycota</taxon>
        <taxon>Peronosporomycetes</taxon>
        <taxon>Pythiales</taxon>
        <taxon>Pythiaceae</taxon>
        <taxon>Pythium</taxon>
    </lineage>
</organism>
<name>A0AAD5LGN8_PYTIN</name>
<dbReference type="InterPro" id="IPR038765">
    <property type="entry name" value="Papain-like_cys_pep_sf"/>
</dbReference>
<dbReference type="EMBL" id="JAKCXM010000249">
    <property type="protein sequence ID" value="KAJ0397492.1"/>
    <property type="molecule type" value="Genomic_DNA"/>
</dbReference>
<gene>
    <name evidence="5" type="ORF">P43SY_009299</name>
</gene>
<dbReference type="GO" id="GO:0006508">
    <property type="term" value="P:proteolysis"/>
    <property type="evidence" value="ECO:0007669"/>
    <property type="project" value="UniProtKB-KW"/>
</dbReference>
<proteinExistence type="inferred from homology"/>
<accession>A0AAD5LGN8</accession>
<evidence type="ECO:0000313" key="6">
    <source>
        <dbReference type="Proteomes" id="UP001209570"/>
    </source>
</evidence>
<keyword evidence="6" id="KW-1185">Reference proteome</keyword>
<evidence type="ECO:0000256" key="1">
    <source>
        <dbReference type="ARBA" id="ARBA00005234"/>
    </source>
</evidence>
<evidence type="ECO:0000256" key="3">
    <source>
        <dbReference type="ARBA" id="ARBA00022801"/>
    </source>
</evidence>
<dbReference type="SUPFAM" id="SSF54001">
    <property type="entry name" value="Cysteine proteinases"/>
    <property type="match status" value="1"/>
</dbReference>
<keyword evidence="3" id="KW-0378">Hydrolase</keyword>
<evidence type="ECO:0000259" key="4">
    <source>
        <dbReference type="Pfam" id="PF02902"/>
    </source>
</evidence>
<evidence type="ECO:0000313" key="5">
    <source>
        <dbReference type="EMBL" id="KAJ0397492.1"/>
    </source>
</evidence>
<sequence>MNHVRTLQKLCNEGLAFVEWIRIEGAPSVKASDQVHVLCMANQIAYMYPFELTHVGILPDGSVDYHASDLYRVSFGAWFNDAIIRTFCSRLTSYYAGSSYAGIVRAKSSSQRGAKRCIPDEIVTQVKAQVESGAFLFIVVNFSNTHWGCIIVKTGCKTIGFYDPLGKTCYQTPLEELSWELSRKGLEGYRVVALNSPVQFDGHSCGFFVCHKLWTQVDENVSDNQLLHGGIARRMAFLYFLLHGKKFEDNLFHMV</sequence>
<feature type="domain" description="Ubiquitin-like protease family profile" evidence="4">
    <location>
        <begin position="127"/>
        <end position="223"/>
    </location>
</feature>
<dbReference type="Proteomes" id="UP001209570">
    <property type="component" value="Unassembled WGS sequence"/>
</dbReference>
<evidence type="ECO:0000256" key="2">
    <source>
        <dbReference type="ARBA" id="ARBA00022670"/>
    </source>
</evidence>
<dbReference type="Pfam" id="PF02902">
    <property type="entry name" value="Peptidase_C48"/>
    <property type="match status" value="1"/>
</dbReference>
<dbReference type="AlphaFoldDB" id="A0AAD5LGN8"/>
<comment type="similarity">
    <text evidence="1">Belongs to the peptidase C48 family.</text>
</comment>